<gene>
    <name evidence="2" type="ORF">JM946_17830</name>
</gene>
<protein>
    <submittedName>
        <fullName evidence="2">PepSY domain-containing protein</fullName>
    </submittedName>
</protein>
<feature type="transmembrane region" description="Helical" evidence="1">
    <location>
        <begin position="394"/>
        <end position="413"/>
    </location>
</feature>
<keyword evidence="3" id="KW-1185">Reference proteome</keyword>
<dbReference type="RefSeq" id="WP_203168713.1">
    <property type="nucleotide sequence ID" value="NZ_JAEVLS010000004.1"/>
</dbReference>
<keyword evidence="1" id="KW-1133">Transmembrane helix</keyword>
<dbReference type="EMBL" id="JAEVLS010000004">
    <property type="protein sequence ID" value="MBM0106593.1"/>
    <property type="molecule type" value="Genomic_DNA"/>
</dbReference>
<dbReference type="PANTHER" id="PTHR34219">
    <property type="entry name" value="IRON-REGULATED INNER MEMBRANE PROTEIN-RELATED"/>
    <property type="match status" value="1"/>
</dbReference>
<feature type="transmembrane region" description="Helical" evidence="1">
    <location>
        <begin position="356"/>
        <end position="379"/>
    </location>
</feature>
<dbReference type="PANTHER" id="PTHR34219:SF8">
    <property type="entry name" value="PEPSY DOMAIN-CONTAINING PROTEIN"/>
    <property type="match status" value="1"/>
</dbReference>
<evidence type="ECO:0000256" key="1">
    <source>
        <dbReference type="SAM" id="Phobius"/>
    </source>
</evidence>
<sequence length="417" mass="47141">MRARRWFDWHSWIGVTAGLLLFVICWSGSVAVFSEEIDWLLNPAERVAPTGEMRSWGEWQRAAEQAYPDLRVDSIIAPRTPHDAAELWLETPDGKLLRTYVNPYTAEVTGQTGYFNVQRFFRSLHMSLFDPGARGYGYYFVMSFSLVLVASLVTSLVFYKRWWKRFFVLHIHSTARAFWSDLHKLAGLWSLWFLALMAITGLWYLVEFAGVDFGYPEITPMRGESGIETLSTDQLLEHAQAAAPKLQFQQMYLPGGYYGDVGVLHAQGDAVLVRNRANTVVVDASSGDPLLVRTARDLGWPARWVDTADPLHFGNFAGLIGKTLWFLFGLLMSGLSLTGAYLHVSRQQRHQFIVPRRWPVLTAYAITIAALCLACFGAVREHSAFAPIPTSPSVWMFIGSWVTATLAVLTVWIHKLR</sequence>
<dbReference type="Pfam" id="PF03929">
    <property type="entry name" value="PepSY_TM"/>
    <property type="match status" value="1"/>
</dbReference>
<reference evidence="2 3" key="1">
    <citation type="journal article" date="2021" name="Int. J. Syst. Evol. Microbiol.">
        <title>Steroidobacter gossypii sp. nov., isolated from soil of cotton cropping field.</title>
        <authorList>
            <person name="Huang R."/>
            <person name="Yang S."/>
            <person name="Zhen C."/>
            <person name="Liu W."/>
        </authorList>
    </citation>
    <scope>NUCLEOTIDE SEQUENCE [LARGE SCALE GENOMIC DNA]</scope>
    <source>
        <strain evidence="2 3">S1-65</strain>
    </source>
</reference>
<feature type="transmembrane region" description="Helical" evidence="1">
    <location>
        <begin position="324"/>
        <end position="344"/>
    </location>
</feature>
<keyword evidence="1" id="KW-0472">Membrane</keyword>
<dbReference type="Proteomes" id="UP000661077">
    <property type="component" value="Unassembled WGS sequence"/>
</dbReference>
<feature type="transmembrane region" description="Helical" evidence="1">
    <location>
        <begin position="186"/>
        <end position="206"/>
    </location>
</feature>
<organism evidence="2 3">
    <name type="scientific">Steroidobacter gossypii</name>
    <dbReference type="NCBI Taxonomy" id="2805490"/>
    <lineage>
        <taxon>Bacteria</taxon>
        <taxon>Pseudomonadati</taxon>
        <taxon>Pseudomonadota</taxon>
        <taxon>Gammaproteobacteria</taxon>
        <taxon>Steroidobacterales</taxon>
        <taxon>Steroidobacteraceae</taxon>
        <taxon>Steroidobacter</taxon>
    </lineage>
</organism>
<evidence type="ECO:0000313" key="2">
    <source>
        <dbReference type="EMBL" id="MBM0106593.1"/>
    </source>
</evidence>
<evidence type="ECO:0000313" key="3">
    <source>
        <dbReference type="Proteomes" id="UP000661077"/>
    </source>
</evidence>
<proteinExistence type="predicted"/>
<comment type="caution">
    <text evidence="2">The sequence shown here is derived from an EMBL/GenBank/DDBJ whole genome shotgun (WGS) entry which is preliminary data.</text>
</comment>
<accession>A0ABS1X059</accession>
<keyword evidence="1" id="KW-0812">Transmembrane</keyword>
<feature type="transmembrane region" description="Helical" evidence="1">
    <location>
        <begin position="136"/>
        <end position="159"/>
    </location>
</feature>
<name>A0ABS1X059_9GAMM</name>
<dbReference type="InterPro" id="IPR005625">
    <property type="entry name" value="PepSY-ass_TM"/>
</dbReference>
<feature type="transmembrane region" description="Helical" evidence="1">
    <location>
        <begin position="12"/>
        <end position="33"/>
    </location>
</feature>